<dbReference type="Gene3D" id="1.25.40.10">
    <property type="entry name" value="Tetratricopeptide repeat domain"/>
    <property type="match status" value="1"/>
</dbReference>
<dbReference type="Proteomes" id="UP000295247">
    <property type="component" value="Unassembled WGS sequence"/>
</dbReference>
<dbReference type="Gene3D" id="1.25.40.650">
    <property type="match status" value="1"/>
</dbReference>
<keyword evidence="4" id="KW-0472">Membrane</keyword>
<reference evidence="8 9" key="1">
    <citation type="submission" date="2019-03" db="EMBL/GenBank/DDBJ databases">
        <title>Genomic Encyclopedia of Type Strains, Phase IV (KMG-IV): sequencing the most valuable type-strain genomes for metagenomic binning, comparative biology and taxonomic classification.</title>
        <authorList>
            <person name="Goeker M."/>
        </authorList>
    </citation>
    <scope>NUCLEOTIDE SEQUENCE [LARGE SCALE GENOMIC DNA]</scope>
    <source>
        <strain evidence="8 9">DSM 203</strain>
    </source>
</reference>
<dbReference type="InterPro" id="IPR028082">
    <property type="entry name" value="Peripla_BP_I"/>
</dbReference>
<dbReference type="InterPro" id="IPR007443">
    <property type="entry name" value="LpoA"/>
</dbReference>
<dbReference type="Pfam" id="PF04348">
    <property type="entry name" value="LppC"/>
    <property type="match status" value="1"/>
</dbReference>
<dbReference type="PANTHER" id="PTHR38038:SF1">
    <property type="entry name" value="PENICILLIN-BINDING PROTEIN ACTIVATOR LPOA"/>
    <property type="match status" value="1"/>
</dbReference>
<dbReference type="GO" id="GO:0009252">
    <property type="term" value="P:peptidoglycan biosynthetic process"/>
    <property type="evidence" value="ECO:0007669"/>
    <property type="project" value="UniProtKB-KW"/>
</dbReference>
<keyword evidence="7" id="KW-0449">Lipoprotein</keyword>
<evidence type="ECO:0000256" key="7">
    <source>
        <dbReference type="ARBA" id="ARBA00023288"/>
    </source>
</evidence>
<dbReference type="GO" id="GO:0030234">
    <property type="term" value="F:enzyme regulator activity"/>
    <property type="evidence" value="ECO:0007669"/>
    <property type="project" value="TreeGrafter"/>
</dbReference>
<evidence type="ECO:0000256" key="4">
    <source>
        <dbReference type="ARBA" id="ARBA00023136"/>
    </source>
</evidence>
<dbReference type="Gene3D" id="3.40.50.2300">
    <property type="match status" value="2"/>
</dbReference>
<evidence type="ECO:0000313" key="9">
    <source>
        <dbReference type="Proteomes" id="UP000295247"/>
    </source>
</evidence>
<dbReference type="GO" id="GO:0008360">
    <property type="term" value="P:regulation of cell shape"/>
    <property type="evidence" value="ECO:0007669"/>
    <property type="project" value="UniProtKB-KW"/>
</dbReference>
<dbReference type="EMBL" id="SMDC01000002">
    <property type="protein sequence ID" value="TCW38193.1"/>
    <property type="molecule type" value="Genomic_DNA"/>
</dbReference>
<protein>
    <recommendedName>
        <fullName evidence="10">Penicillin-binding protein activator</fullName>
    </recommendedName>
</protein>
<dbReference type="RefSeq" id="WP_123140026.1">
    <property type="nucleotide sequence ID" value="NZ_NRRH01000018.1"/>
</dbReference>
<evidence type="ECO:0000256" key="3">
    <source>
        <dbReference type="ARBA" id="ARBA00022984"/>
    </source>
</evidence>
<evidence type="ECO:0000256" key="1">
    <source>
        <dbReference type="ARBA" id="ARBA00022729"/>
    </source>
</evidence>
<sequence length="614" mass="66194">MQKNKNRAHPSLLSTPGFLTLLILPLLLTACAVDPIWEEGQTLSEVSATELGQAKALAASGRSAQAAERYLALAAESEPPARAQLRLKAARILLAAGDTGAARKALAAIRQSELSAAQRELLLLTEADLELLEGRPREAVARLERVRHRALPEALQLQYYGILASAERLLDHPIAAARALDMIDTLLDRPQARLVNQVSLLSTLSQAAPDRLDTLAREGKGRMRGWVEVLRLSERWGNDASALAREYRAWRAAHPKHPALPELATAYVSQLASGYAKDDVLTVLLPRGGRFAGAATAVRDGIEAARAADASGRRPALRFVNSTDPGAVRRLHARAAKGGADYVIGPLQKASVDALSRGGRLSVPTLALNETTHREGHASGLYQFSLSPDDEAAEVAHKARGAGLRRALVLRPEGRWGERLARAFSHQWQGLGGILVAERTVDASDAGYARQVTELTQNTAADLVFLIATPDLARLVNPLITKASAGRLPVIATSHVYSGGFERVRDRDLVGLYFVDIPWMLGVGGQGPLSRYRMMAGLDNTPDPLARLYAMGIDAYRLAPRMEDLARHPGSLYPGQTGGLSVDASGQIRRRLSLARFTVDGPRPVEVEALRAAR</sequence>
<proteinExistence type="predicted"/>
<keyword evidence="3" id="KW-0573">Peptidoglycan synthesis</keyword>
<keyword evidence="6" id="KW-0998">Cell outer membrane</keyword>
<keyword evidence="2" id="KW-0133">Cell shape</keyword>
<evidence type="ECO:0000256" key="6">
    <source>
        <dbReference type="ARBA" id="ARBA00023237"/>
    </source>
</evidence>
<keyword evidence="1" id="KW-0732">Signal</keyword>
<organism evidence="8 9">
    <name type="scientific">Marichromatium gracile</name>
    <name type="common">Chromatium gracile</name>
    <dbReference type="NCBI Taxonomy" id="1048"/>
    <lineage>
        <taxon>Bacteria</taxon>
        <taxon>Pseudomonadati</taxon>
        <taxon>Pseudomonadota</taxon>
        <taxon>Gammaproteobacteria</taxon>
        <taxon>Chromatiales</taxon>
        <taxon>Chromatiaceae</taxon>
        <taxon>Marichromatium</taxon>
    </lineage>
</organism>
<evidence type="ECO:0000313" key="8">
    <source>
        <dbReference type="EMBL" id="TCW38193.1"/>
    </source>
</evidence>
<evidence type="ECO:0008006" key="10">
    <source>
        <dbReference type="Google" id="ProtNLM"/>
    </source>
</evidence>
<keyword evidence="5" id="KW-0564">Palmitate</keyword>
<gene>
    <name evidence="8" type="ORF">EDC29_10283</name>
</gene>
<dbReference type="CDD" id="cd06339">
    <property type="entry name" value="PBP1_YraM_LppC_lipoprotein-like"/>
    <property type="match status" value="1"/>
</dbReference>
<evidence type="ECO:0000256" key="2">
    <source>
        <dbReference type="ARBA" id="ARBA00022960"/>
    </source>
</evidence>
<dbReference type="InterPro" id="IPR011990">
    <property type="entry name" value="TPR-like_helical_dom_sf"/>
</dbReference>
<dbReference type="PANTHER" id="PTHR38038">
    <property type="entry name" value="PENICILLIN-BINDING PROTEIN ACTIVATOR LPOA"/>
    <property type="match status" value="1"/>
</dbReference>
<accession>A0A4R4AG76</accession>
<name>A0A4R4AG76_MARGR</name>
<dbReference type="GO" id="GO:0031241">
    <property type="term" value="C:periplasmic side of cell outer membrane"/>
    <property type="evidence" value="ECO:0007669"/>
    <property type="project" value="TreeGrafter"/>
</dbReference>
<dbReference type="PROSITE" id="PS51257">
    <property type="entry name" value="PROKAR_LIPOPROTEIN"/>
    <property type="match status" value="1"/>
</dbReference>
<evidence type="ECO:0000256" key="5">
    <source>
        <dbReference type="ARBA" id="ARBA00023139"/>
    </source>
</evidence>
<dbReference type="SUPFAM" id="SSF53822">
    <property type="entry name" value="Periplasmic binding protein-like I"/>
    <property type="match status" value="1"/>
</dbReference>
<dbReference type="AlphaFoldDB" id="A0A4R4AG76"/>
<comment type="caution">
    <text evidence="8">The sequence shown here is derived from an EMBL/GenBank/DDBJ whole genome shotgun (WGS) entry which is preliminary data.</text>
</comment>